<sequence>MPLHSLADMVSDAYTEAWLPGPQSTQFYTRTYLAAADTPAKATLVFIHGFAEHVGRYTEAHPEFAARGINVFTFDERGFGKTALDEQNKSKTSSYAKTSGVHQLDDIKWALDHAAKEFPGLPLFLAGHSMGGGEVLNFSARRNKDAVAMLSGVIACSPIVHQTHPSSKLQRWIGGKVAIFLPYMTIPAPLNFDHLSHDAAYNEMCRTDPLAKLQGTLRGLSDMLNWGEELLVDTYKSWPKSLPILFVHGTGDEITSHAAAEQFYQKIVSDDKNMISYAVSFAAVPSLPSNNTFCLLQGGYHELVHEPEHREKLINDMVAFINGHLEKPAAQAKL</sequence>
<dbReference type="InterPro" id="IPR022742">
    <property type="entry name" value="Hydrolase_4"/>
</dbReference>
<dbReference type="Gene3D" id="3.40.50.1820">
    <property type="entry name" value="alpha/beta hydrolase"/>
    <property type="match status" value="1"/>
</dbReference>
<dbReference type="SUPFAM" id="SSF53474">
    <property type="entry name" value="alpha/beta-Hydrolases"/>
    <property type="match status" value="1"/>
</dbReference>
<evidence type="ECO:0000259" key="1">
    <source>
        <dbReference type="Pfam" id="PF12146"/>
    </source>
</evidence>
<dbReference type="PANTHER" id="PTHR11614">
    <property type="entry name" value="PHOSPHOLIPASE-RELATED"/>
    <property type="match status" value="1"/>
</dbReference>
<comment type="caution">
    <text evidence="2">The sequence shown here is derived from an EMBL/GenBank/DDBJ whole genome shotgun (WGS) entry which is preliminary data.</text>
</comment>
<gene>
    <name evidence="2" type="ORF">C8F04DRAFT_740158</name>
</gene>
<dbReference type="EMBL" id="JARJCM010000095">
    <property type="protein sequence ID" value="KAJ7029998.1"/>
    <property type="molecule type" value="Genomic_DNA"/>
</dbReference>
<reference evidence="2" key="1">
    <citation type="submission" date="2023-03" db="EMBL/GenBank/DDBJ databases">
        <title>Massive genome expansion in bonnet fungi (Mycena s.s.) driven by repeated elements and novel gene families across ecological guilds.</title>
        <authorList>
            <consortium name="Lawrence Berkeley National Laboratory"/>
            <person name="Harder C.B."/>
            <person name="Miyauchi S."/>
            <person name="Viragh M."/>
            <person name="Kuo A."/>
            <person name="Thoen E."/>
            <person name="Andreopoulos B."/>
            <person name="Lu D."/>
            <person name="Skrede I."/>
            <person name="Drula E."/>
            <person name="Henrissat B."/>
            <person name="Morin E."/>
            <person name="Kohler A."/>
            <person name="Barry K."/>
            <person name="LaButti K."/>
            <person name="Morin E."/>
            <person name="Salamov A."/>
            <person name="Lipzen A."/>
            <person name="Mereny Z."/>
            <person name="Hegedus B."/>
            <person name="Baldrian P."/>
            <person name="Stursova M."/>
            <person name="Weitz H."/>
            <person name="Taylor A."/>
            <person name="Grigoriev I.V."/>
            <person name="Nagy L.G."/>
            <person name="Martin F."/>
            <person name="Kauserud H."/>
        </authorList>
    </citation>
    <scope>NUCLEOTIDE SEQUENCE</scope>
    <source>
        <strain evidence="2">CBHHK200</strain>
    </source>
</reference>
<evidence type="ECO:0000313" key="2">
    <source>
        <dbReference type="EMBL" id="KAJ7029998.1"/>
    </source>
</evidence>
<name>A0AAD6SLR5_9AGAR</name>
<organism evidence="2 3">
    <name type="scientific">Mycena alexandri</name>
    <dbReference type="NCBI Taxonomy" id="1745969"/>
    <lineage>
        <taxon>Eukaryota</taxon>
        <taxon>Fungi</taxon>
        <taxon>Dikarya</taxon>
        <taxon>Basidiomycota</taxon>
        <taxon>Agaricomycotina</taxon>
        <taxon>Agaricomycetes</taxon>
        <taxon>Agaricomycetidae</taxon>
        <taxon>Agaricales</taxon>
        <taxon>Marasmiineae</taxon>
        <taxon>Mycenaceae</taxon>
        <taxon>Mycena</taxon>
    </lineage>
</organism>
<evidence type="ECO:0000313" key="3">
    <source>
        <dbReference type="Proteomes" id="UP001218188"/>
    </source>
</evidence>
<dbReference type="Pfam" id="PF12146">
    <property type="entry name" value="Hydrolase_4"/>
    <property type="match status" value="1"/>
</dbReference>
<dbReference type="InterPro" id="IPR051044">
    <property type="entry name" value="MAG_DAG_Lipase"/>
</dbReference>
<keyword evidence="3" id="KW-1185">Reference proteome</keyword>
<accession>A0AAD6SLR5</accession>
<proteinExistence type="predicted"/>
<protein>
    <submittedName>
        <fullName evidence="2">Lysophospholipase</fullName>
    </submittedName>
</protein>
<dbReference type="InterPro" id="IPR029058">
    <property type="entry name" value="AB_hydrolase_fold"/>
</dbReference>
<dbReference type="AlphaFoldDB" id="A0AAD6SLR5"/>
<dbReference type="Proteomes" id="UP001218188">
    <property type="component" value="Unassembled WGS sequence"/>
</dbReference>
<feature type="domain" description="Serine aminopeptidase S33" evidence="1">
    <location>
        <begin position="39"/>
        <end position="278"/>
    </location>
</feature>